<protein>
    <recommendedName>
        <fullName evidence="3">Alpha/beta hydrolase</fullName>
    </recommendedName>
</protein>
<dbReference type="SUPFAM" id="SSF53474">
    <property type="entry name" value="alpha/beta-Hydrolases"/>
    <property type="match status" value="1"/>
</dbReference>
<sequence>MRLYILIISLVIFLSGCQSYIAYQITKPPQKVLPKEFESSIALSGVQTHYCSSEVDCLDFRFISPKDIESYLLDGNTLSLSLIVEGSTEDEVFEYQLTSDNLPNNQNSGLLIIFPGYGVDSLIYTMQARWLSHVTGKNVIVMPASNQYEKFRFGLNSLDVLVNYVNKENYTDISLISYSMGAIAGVELASKLNISKHILYAPMINFEAALTTIANLSHPIYSKLLGDDYLNEVAAKIIEKSGVPLTKLDILNNLNKTPHARQTYIFSSNADKVSPYNRLLTLNNSKVSMYEVKDLNHIEMVSLISTQQRNMLLCLLDG</sequence>
<name>A0A9W4QUZ0_PSEHA</name>
<accession>A0A9W4QUZ0</accession>
<dbReference type="InterPro" id="IPR029058">
    <property type="entry name" value="AB_hydrolase_fold"/>
</dbReference>
<dbReference type="EMBL" id="CAMAPB010000009">
    <property type="protein sequence ID" value="CAH9053915.1"/>
    <property type="molecule type" value="Genomic_DNA"/>
</dbReference>
<dbReference type="AlphaFoldDB" id="A0A9W4QUZ0"/>
<evidence type="ECO:0000313" key="1">
    <source>
        <dbReference type="EMBL" id="CAH9053915.1"/>
    </source>
</evidence>
<comment type="caution">
    <text evidence="1">The sequence shown here is derived from an EMBL/GenBank/DDBJ whole genome shotgun (WGS) entry which is preliminary data.</text>
</comment>
<dbReference type="Gene3D" id="3.40.50.1820">
    <property type="entry name" value="alpha/beta hydrolase"/>
    <property type="match status" value="1"/>
</dbReference>
<gene>
    <name evidence="1" type="ORF">PSEHALCIP103_00922</name>
</gene>
<proteinExistence type="predicted"/>
<organism evidence="1 2">
    <name type="scientific">Pseudoalteromonas haloplanktis</name>
    <name type="common">Alteromonas haloplanktis</name>
    <dbReference type="NCBI Taxonomy" id="228"/>
    <lineage>
        <taxon>Bacteria</taxon>
        <taxon>Pseudomonadati</taxon>
        <taxon>Pseudomonadota</taxon>
        <taxon>Gammaproteobacteria</taxon>
        <taxon>Alteromonadales</taxon>
        <taxon>Pseudoalteromonadaceae</taxon>
        <taxon>Pseudoalteromonas</taxon>
    </lineage>
</organism>
<dbReference type="PROSITE" id="PS51257">
    <property type="entry name" value="PROKAR_LIPOPROTEIN"/>
    <property type="match status" value="1"/>
</dbReference>
<evidence type="ECO:0008006" key="3">
    <source>
        <dbReference type="Google" id="ProtNLM"/>
    </source>
</evidence>
<reference evidence="1" key="1">
    <citation type="submission" date="2022-07" db="EMBL/GenBank/DDBJ databases">
        <authorList>
            <person name="Criscuolo A."/>
        </authorList>
    </citation>
    <scope>NUCLEOTIDE SEQUENCE</scope>
    <source>
        <strain evidence="1">CIP103197</strain>
    </source>
</reference>
<dbReference type="Proteomes" id="UP001152447">
    <property type="component" value="Unassembled WGS sequence"/>
</dbReference>
<evidence type="ECO:0000313" key="2">
    <source>
        <dbReference type="Proteomes" id="UP001152447"/>
    </source>
</evidence>
<keyword evidence="2" id="KW-1185">Reference proteome</keyword>